<accession>A0A7C1B7A4</accession>
<dbReference type="InterPro" id="IPR012061">
    <property type="entry name" value="Glu_synth_lsu_3"/>
</dbReference>
<dbReference type="PIRSF" id="PIRSF006519">
    <property type="entry name" value="GOGAT_dom3"/>
    <property type="match status" value="1"/>
</dbReference>
<dbReference type="GO" id="GO:0016491">
    <property type="term" value="F:oxidoreductase activity"/>
    <property type="evidence" value="ECO:0007669"/>
    <property type="project" value="InterPro"/>
</dbReference>
<dbReference type="EMBL" id="DQZR01000171">
    <property type="protein sequence ID" value="HDM36397.1"/>
    <property type="molecule type" value="Genomic_DNA"/>
</dbReference>
<dbReference type="InterPro" id="IPR036485">
    <property type="entry name" value="Glu_synth_asu_C_sf"/>
</dbReference>
<organism evidence="2">
    <name type="scientific">Candidatus Syntropharchaeum butanivorans</name>
    <dbReference type="NCBI Taxonomy" id="1839936"/>
    <lineage>
        <taxon>Archaea</taxon>
        <taxon>Methanobacteriati</taxon>
        <taxon>Methanobacteriota</taxon>
        <taxon>Stenosarchaea group</taxon>
        <taxon>Methanomicrobia</taxon>
        <taxon>Methanosarcinales</taxon>
        <taxon>ANME-2 cluster</taxon>
        <taxon>Candidatus Syntropharchaeum</taxon>
    </lineage>
</organism>
<evidence type="ECO:0000313" key="2">
    <source>
        <dbReference type="EMBL" id="HDM36397.1"/>
    </source>
</evidence>
<dbReference type="Pfam" id="PF01493">
    <property type="entry name" value="GXGXG"/>
    <property type="match status" value="1"/>
</dbReference>
<dbReference type="CDD" id="cd00981">
    <property type="entry name" value="arch_gltB"/>
    <property type="match status" value="1"/>
</dbReference>
<dbReference type="InterPro" id="IPR002489">
    <property type="entry name" value="Glu_synth_asu_C"/>
</dbReference>
<reference evidence="2" key="1">
    <citation type="journal article" date="2020" name="mSystems">
        <title>Genome- and Community-Level Interaction Insights into Carbon Utilization and Element Cycling Functions of Hydrothermarchaeota in Hydrothermal Sediment.</title>
        <authorList>
            <person name="Zhou Z."/>
            <person name="Liu Y."/>
            <person name="Xu W."/>
            <person name="Pan J."/>
            <person name="Luo Z.H."/>
            <person name="Li M."/>
        </authorList>
    </citation>
    <scope>NUCLEOTIDE SEQUENCE [LARGE SCALE GENOMIC DNA]</scope>
    <source>
        <strain evidence="2">HyVt-185</strain>
    </source>
</reference>
<proteinExistence type="predicted"/>
<dbReference type="SUPFAM" id="SSF69336">
    <property type="entry name" value="Alpha subunit of glutamate synthase, C-terminal domain"/>
    <property type="match status" value="1"/>
</dbReference>
<sequence length="245" mass="27242">MIEIDAKGLHYRDLNRRIKNLIRAGEREFYLYNINGQRYIGDGVKEKVNITIDGVPGNDLGAFMDGPRIVVKNNAQDAVANTMNSGEIIIHGDAGDVLGYGMRGGRLFIRGDVGYRVGIHMKAYQGKTPLLIVGGGAMDFLGEYMAGGVIIVLGMNRRKNRPLVGGFVGTGMHGGVIYLRGEVEPHELGKEVKVFEIDGEEKERLRGYLEDYCSTFGMDIEEVMSERFVKLIPYSHRPYGVLYAY</sequence>
<dbReference type="Gene3D" id="2.160.20.60">
    <property type="entry name" value="Glutamate synthase, alpha subunit, C-terminal domain"/>
    <property type="match status" value="1"/>
</dbReference>
<dbReference type="AlphaFoldDB" id="A0A7C1B7A4"/>
<dbReference type="InterPro" id="IPR035710">
    <property type="entry name" value="Archaeal_gltB"/>
</dbReference>
<dbReference type="PANTHER" id="PTHR39673">
    <property type="entry name" value="TUNGSTEN FORMYLMETHANOFURAN DEHYDROGENASE, SUBUNIT C (FWDC)"/>
    <property type="match status" value="1"/>
</dbReference>
<name>A0A7C1B7A4_9EURY</name>
<protein>
    <recommendedName>
        <fullName evidence="1">Glutamate synthase alpha subunit C-terminal domain-containing protein</fullName>
    </recommendedName>
</protein>
<gene>
    <name evidence="2" type="ORF">ENG09_03985</name>
</gene>
<dbReference type="Proteomes" id="UP000885863">
    <property type="component" value="Unassembled WGS sequence"/>
</dbReference>
<feature type="domain" description="Glutamate synthase alpha subunit C-terminal" evidence="1">
    <location>
        <begin position="11"/>
        <end position="185"/>
    </location>
</feature>
<dbReference type="PANTHER" id="PTHR39673:SF5">
    <property type="entry name" value="TUNGSTEN-CONTAINING FORMYLMETHANOFURAN DEHYDROGENASE 2 SUBUNIT C"/>
    <property type="match status" value="1"/>
</dbReference>
<comment type="caution">
    <text evidence="2">The sequence shown here is derived from an EMBL/GenBank/DDBJ whole genome shotgun (WGS) entry which is preliminary data.</text>
</comment>
<evidence type="ECO:0000259" key="1">
    <source>
        <dbReference type="Pfam" id="PF01493"/>
    </source>
</evidence>